<evidence type="ECO:0000256" key="8">
    <source>
        <dbReference type="ARBA" id="ARBA00023136"/>
    </source>
</evidence>
<dbReference type="InterPro" id="IPR013233">
    <property type="entry name" value="PIG-X/PBN1"/>
</dbReference>
<evidence type="ECO:0008006" key="13">
    <source>
        <dbReference type="Google" id="ProtNLM"/>
    </source>
</evidence>
<dbReference type="Proteomes" id="UP000095751">
    <property type="component" value="Unassembled WGS sequence"/>
</dbReference>
<dbReference type="InParanoid" id="A0A1E7FVP0"/>
<dbReference type="OrthoDB" id="53696at2759"/>
<dbReference type="UniPathway" id="UPA00196"/>
<evidence type="ECO:0000256" key="6">
    <source>
        <dbReference type="ARBA" id="ARBA00022824"/>
    </source>
</evidence>
<keyword evidence="8" id="KW-0472">Membrane</keyword>
<feature type="signal peptide" evidence="10">
    <location>
        <begin position="1"/>
        <end position="17"/>
    </location>
</feature>
<evidence type="ECO:0000313" key="11">
    <source>
        <dbReference type="EMBL" id="OEU22206.1"/>
    </source>
</evidence>
<keyword evidence="9" id="KW-0325">Glycoprotein</keyword>
<feature type="chain" id="PRO_5009193578" description="Protein PBN1" evidence="10">
    <location>
        <begin position="18"/>
        <end position="510"/>
    </location>
</feature>
<comment type="subcellular location">
    <subcellularLocation>
        <location evidence="1">Endoplasmic reticulum membrane</location>
        <topology evidence="1">Single-pass membrane protein</topology>
    </subcellularLocation>
</comment>
<keyword evidence="4" id="KW-0337">GPI-anchor biosynthesis</keyword>
<comment type="similarity">
    <text evidence="3">Belongs to the PIGX family.</text>
</comment>
<evidence type="ECO:0000313" key="12">
    <source>
        <dbReference type="Proteomes" id="UP000095751"/>
    </source>
</evidence>
<keyword evidence="7" id="KW-1133">Transmembrane helix</keyword>
<dbReference type="AlphaFoldDB" id="A0A1E7FVP0"/>
<dbReference type="KEGG" id="fcy:FRACYDRAFT_232360"/>
<evidence type="ECO:0000256" key="5">
    <source>
        <dbReference type="ARBA" id="ARBA00022692"/>
    </source>
</evidence>
<reference evidence="11 12" key="1">
    <citation type="submission" date="2016-09" db="EMBL/GenBank/DDBJ databases">
        <title>Extensive genetic diversity and differential bi-allelic expression allows diatom success in the polar Southern Ocean.</title>
        <authorList>
            <consortium name="DOE Joint Genome Institute"/>
            <person name="Mock T."/>
            <person name="Otillar R.P."/>
            <person name="Strauss J."/>
            <person name="Dupont C."/>
            <person name="Frickenhaus S."/>
            <person name="Maumus F."/>
            <person name="Mcmullan M."/>
            <person name="Sanges R."/>
            <person name="Schmutz J."/>
            <person name="Toseland A."/>
            <person name="Valas R."/>
            <person name="Veluchamy A."/>
            <person name="Ward B.J."/>
            <person name="Allen A."/>
            <person name="Barry K."/>
            <person name="Falciatore A."/>
            <person name="Ferrante M."/>
            <person name="Fortunato A.E."/>
            <person name="Gloeckner G."/>
            <person name="Gruber A."/>
            <person name="Hipkin R."/>
            <person name="Janech M."/>
            <person name="Kroth P."/>
            <person name="Leese F."/>
            <person name="Lindquist E."/>
            <person name="Lyon B.R."/>
            <person name="Martin J."/>
            <person name="Mayer C."/>
            <person name="Parker M."/>
            <person name="Quesneville H."/>
            <person name="Raymond J."/>
            <person name="Uhlig C."/>
            <person name="Valentin K.U."/>
            <person name="Worden A.Z."/>
            <person name="Armbrust E.V."/>
            <person name="Bowler C."/>
            <person name="Green B."/>
            <person name="Moulton V."/>
            <person name="Van Oosterhout C."/>
            <person name="Grigoriev I."/>
        </authorList>
    </citation>
    <scope>NUCLEOTIDE SEQUENCE [LARGE SCALE GENOMIC DNA]</scope>
    <source>
        <strain evidence="11 12">CCMP1102</strain>
    </source>
</reference>
<comment type="pathway">
    <text evidence="2">Glycolipid biosynthesis; glycosylphosphatidylinositol-anchor biosynthesis.</text>
</comment>
<protein>
    <recommendedName>
        <fullName evidence="13">Protein PBN1</fullName>
    </recommendedName>
</protein>
<evidence type="ECO:0000256" key="4">
    <source>
        <dbReference type="ARBA" id="ARBA00022502"/>
    </source>
</evidence>
<gene>
    <name evidence="11" type="ORF">FRACYDRAFT_232360</name>
</gene>
<keyword evidence="10" id="KW-0732">Signal</keyword>
<accession>A0A1E7FVP0</accession>
<dbReference type="GO" id="GO:0005789">
    <property type="term" value="C:endoplasmic reticulum membrane"/>
    <property type="evidence" value="ECO:0007669"/>
    <property type="project" value="UniProtKB-SubCell"/>
</dbReference>
<keyword evidence="6" id="KW-0256">Endoplasmic reticulum</keyword>
<sequence length="510" mass="56745">MLLLLIILALQVAATGATTAPHGTSSYSSLSLPLPKVDILVSTSYKVTLYSCFFLDDIVEADLRSGKDACCKGVVEAWRKVDDIYNNSNNSIVTNNDDDDGKKDSASDTLLHRRCLLEIAQVPLVVSDLLTTLENNDNNDSNDGKENITPLSAKFSWIVSNSIMIPSESTTRQGTTSKTSLKQYIWTNQSHDRQKDSYNEVKLQLQPIQTISPYHKAIVQSSMSMSMSNSTLPIIATVEQNSYLDREGGMHRLFHHSFQPIILDGGIDETKRSFYLFVIVPQGMFIDLDDPFEAAFSGAIESNPIPPPDTDSINIDISATTATTSAASTYTVKNLNRPNDEKSSVLSFRAQLHSATLCDIEQPAFVSGQHVLVWEIDNIVTKQQQQEIGDLSSIPPPPVIEFATKLHLRYPHPSSTLEEWIDLSSPLLFSVLPSSGNQLINEEESEVTSKLLLEKQKHHDWNLVFVEHVWVAAGKDEDHDWIMTMTISFCLIGVLIMLRDISMVSLWDDV</sequence>
<keyword evidence="12" id="KW-1185">Reference proteome</keyword>
<evidence type="ECO:0000256" key="10">
    <source>
        <dbReference type="SAM" id="SignalP"/>
    </source>
</evidence>
<name>A0A1E7FVP0_9STRA</name>
<organism evidence="11 12">
    <name type="scientific">Fragilariopsis cylindrus CCMP1102</name>
    <dbReference type="NCBI Taxonomy" id="635003"/>
    <lineage>
        <taxon>Eukaryota</taxon>
        <taxon>Sar</taxon>
        <taxon>Stramenopiles</taxon>
        <taxon>Ochrophyta</taxon>
        <taxon>Bacillariophyta</taxon>
        <taxon>Bacillariophyceae</taxon>
        <taxon>Bacillariophycidae</taxon>
        <taxon>Bacillariales</taxon>
        <taxon>Bacillariaceae</taxon>
        <taxon>Fragilariopsis</taxon>
    </lineage>
</organism>
<keyword evidence="5" id="KW-0812">Transmembrane</keyword>
<evidence type="ECO:0000256" key="9">
    <source>
        <dbReference type="ARBA" id="ARBA00023180"/>
    </source>
</evidence>
<evidence type="ECO:0000256" key="1">
    <source>
        <dbReference type="ARBA" id="ARBA00004389"/>
    </source>
</evidence>
<evidence type="ECO:0000256" key="2">
    <source>
        <dbReference type="ARBA" id="ARBA00004687"/>
    </source>
</evidence>
<dbReference type="GO" id="GO:0006506">
    <property type="term" value="P:GPI anchor biosynthetic process"/>
    <property type="evidence" value="ECO:0007669"/>
    <property type="project" value="UniProtKB-UniPathway"/>
</dbReference>
<dbReference type="EMBL" id="KV784353">
    <property type="protein sequence ID" value="OEU22206.1"/>
    <property type="molecule type" value="Genomic_DNA"/>
</dbReference>
<proteinExistence type="inferred from homology"/>
<evidence type="ECO:0000256" key="3">
    <source>
        <dbReference type="ARBA" id="ARBA00010345"/>
    </source>
</evidence>
<evidence type="ECO:0000256" key="7">
    <source>
        <dbReference type="ARBA" id="ARBA00022989"/>
    </source>
</evidence>
<dbReference type="Pfam" id="PF08320">
    <property type="entry name" value="PIG-X"/>
    <property type="match status" value="1"/>
</dbReference>